<proteinExistence type="predicted"/>
<dbReference type="GO" id="GO:0032259">
    <property type="term" value="P:methylation"/>
    <property type="evidence" value="ECO:0007669"/>
    <property type="project" value="UniProtKB-KW"/>
</dbReference>
<protein>
    <submittedName>
        <fullName evidence="2">Class I SAM-dependent methyltransferase</fullName>
    </submittedName>
</protein>
<accession>A0ABP8K086</accession>
<dbReference type="InterPro" id="IPR029063">
    <property type="entry name" value="SAM-dependent_MTases_sf"/>
</dbReference>
<feature type="domain" description="Methyltransferase type 11" evidence="1">
    <location>
        <begin position="39"/>
        <end position="137"/>
    </location>
</feature>
<dbReference type="CDD" id="cd02440">
    <property type="entry name" value="AdoMet_MTases"/>
    <property type="match status" value="1"/>
</dbReference>
<gene>
    <name evidence="2" type="ORF">GCM10023168_05100</name>
</gene>
<evidence type="ECO:0000313" key="2">
    <source>
        <dbReference type="EMBL" id="GAA4398726.1"/>
    </source>
</evidence>
<dbReference type="PANTHER" id="PTHR43591">
    <property type="entry name" value="METHYLTRANSFERASE"/>
    <property type="match status" value="1"/>
</dbReference>
<name>A0ABP8K086_9MICO</name>
<dbReference type="InterPro" id="IPR013216">
    <property type="entry name" value="Methyltransf_11"/>
</dbReference>
<keyword evidence="2" id="KW-0808">Transferase</keyword>
<dbReference type="Pfam" id="PF08241">
    <property type="entry name" value="Methyltransf_11"/>
    <property type="match status" value="1"/>
</dbReference>
<evidence type="ECO:0000259" key="1">
    <source>
        <dbReference type="Pfam" id="PF08241"/>
    </source>
</evidence>
<dbReference type="GO" id="GO:0008168">
    <property type="term" value="F:methyltransferase activity"/>
    <property type="evidence" value="ECO:0007669"/>
    <property type="project" value="UniProtKB-KW"/>
</dbReference>
<keyword evidence="2" id="KW-0489">Methyltransferase</keyword>
<dbReference type="EMBL" id="BAABGM010000002">
    <property type="protein sequence ID" value="GAA4398726.1"/>
    <property type="molecule type" value="Genomic_DNA"/>
</dbReference>
<dbReference type="Proteomes" id="UP001500945">
    <property type="component" value="Unassembled WGS sequence"/>
</dbReference>
<keyword evidence="3" id="KW-1185">Reference proteome</keyword>
<dbReference type="Gene3D" id="3.40.50.150">
    <property type="entry name" value="Vaccinia Virus protein VP39"/>
    <property type="match status" value="1"/>
</dbReference>
<reference evidence="3" key="1">
    <citation type="journal article" date="2019" name="Int. J. Syst. Evol. Microbiol.">
        <title>The Global Catalogue of Microorganisms (GCM) 10K type strain sequencing project: providing services to taxonomists for standard genome sequencing and annotation.</title>
        <authorList>
            <consortium name="The Broad Institute Genomics Platform"/>
            <consortium name="The Broad Institute Genome Sequencing Center for Infectious Disease"/>
            <person name="Wu L."/>
            <person name="Ma J."/>
        </authorList>
    </citation>
    <scope>NUCLEOTIDE SEQUENCE [LARGE SCALE GENOMIC DNA]</scope>
    <source>
        <strain evidence="3">JCM 17809</strain>
    </source>
</reference>
<evidence type="ECO:0000313" key="3">
    <source>
        <dbReference type="Proteomes" id="UP001500945"/>
    </source>
</evidence>
<dbReference type="RefSeq" id="WP_345201914.1">
    <property type="nucleotide sequence ID" value="NZ_BAABGM010000002.1"/>
</dbReference>
<dbReference type="SUPFAM" id="SSF53335">
    <property type="entry name" value="S-adenosyl-L-methionine-dependent methyltransferases"/>
    <property type="match status" value="1"/>
</dbReference>
<organism evidence="2 3">
    <name type="scientific">Fodinibacter luteus</name>
    <dbReference type="NCBI Taxonomy" id="552064"/>
    <lineage>
        <taxon>Bacteria</taxon>
        <taxon>Bacillati</taxon>
        <taxon>Actinomycetota</taxon>
        <taxon>Actinomycetes</taxon>
        <taxon>Micrococcales</taxon>
        <taxon>Intrasporangiaceae</taxon>
        <taxon>Fodinibacter (ex Wang et al. 2009)</taxon>
    </lineage>
</organism>
<sequence>MFGDASAYERFMGRWSVLLAPAFLDVVGLDVATPPVRVLDVGSGTGHLALEVAGRWPRCEVVGVDPAPGFVEAARQRVRATGDAPRVRFEVGEAEHLPLEDGSVDATVSLLVMTFLSDPVRAMAEMLRVTRAGGVVAAAVWDYGGGMGMLRALWDAAARLDPSVVGQDEATMPLGRPGGLAGLWRGSGLTGVDDGAVEVRRRYGTFEDYWAPFLHGTGPAGVYVAGLTDAGRAALRAELLATLGPGPFELTSRAWWVRGTAAG</sequence>
<comment type="caution">
    <text evidence="2">The sequence shown here is derived from an EMBL/GenBank/DDBJ whole genome shotgun (WGS) entry which is preliminary data.</text>
</comment>